<organism evidence="2 3">
    <name type="scientific">Desulfobulbus propionicus (strain ATCC 33891 / DSM 2032 / VKM B-1956 / 1pr3)</name>
    <dbReference type="NCBI Taxonomy" id="577650"/>
    <lineage>
        <taxon>Bacteria</taxon>
        <taxon>Pseudomonadati</taxon>
        <taxon>Thermodesulfobacteriota</taxon>
        <taxon>Desulfobulbia</taxon>
        <taxon>Desulfobulbales</taxon>
        <taxon>Desulfobulbaceae</taxon>
        <taxon>Desulfobulbus</taxon>
    </lineage>
</organism>
<evidence type="ECO:0000313" key="2">
    <source>
        <dbReference type="EMBL" id="ADW16938.1"/>
    </source>
</evidence>
<dbReference type="SUPFAM" id="SSF48371">
    <property type="entry name" value="ARM repeat"/>
    <property type="match status" value="1"/>
</dbReference>
<dbReference type="InterPro" id="IPR054701">
    <property type="entry name" value="DVU0298-like"/>
</dbReference>
<accession>A0A7U3YK91</accession>
<keyword evidence="3" id="KW-1185">Reference proteome</keyword>
<dbReference type="Proteomes" id="UP000006365">
    <property type="component" value="Chromosome"/>
</dbReference>
<keyword evidence="2" id="KW-0456">Lyase</keyword>
<dbReference type="Gene3D" id="1.25.10.10">
    <property type="entry name" value="Leucine-rich Repeat Variant"/>
    <property type="match status" value="1"/>
</dbReference>
<evidence type="ECO:0000256" key="1">
    <source>
        <dbReference type="SAM" id="MobiDB-lite"/>
    </source>
</evidence>
<dbReference type="InterPro" id="IPR011989">
    <property type="entry name" value="ARM-like"/>
</dbReference>
<dbReference type="EMBL" id="CP002364">
    <property type="protein sequence ID" value="ADW16938.1"/>
    <property type="molecule type" value="Genomic_DNA"/>
</dbReference>
<gene>
    <name evidence="2" type="ordered locus">Despr_0764</name>
</gene>
<dbReference type="InterPro" id="IPR016024">
    <property type="entry name" value="ARM-type_fold"/>
</dbReference>
<dbReference type="AlphaFoldDB" id="A0A7U3YK91"/>
<sequence length="379" mass="42406">MSSKAEALLKPWCPFCGMDVGRPTVSLQRKMREFPLGACECGAVYVSDPTGHNIGAAMVECLVSACNDQWDLAWELIPEDDYLTGLLENYDEVTHQIVPKRNLDGRAVRGILYFVRLHREMAELVKRYEHKLVGQENGQTGERQPESAVEPARDPKRKKKRADKQVVKELALRADVDGLVDLYFDDRKVLRFLQRLLYEPDQGMRYRIAWVLGQVCGRVATREPGPVADLLHRLFEACSDSAASSWGMVETIGAIIAARPDIYGAFTRHLFNFMGDPGTREAVLWGLGEIAGSKPDLIRKIPFYSLFPVLNHSNPLLRGLTLRILGRIQAKEAALQIHGLQFDTTPITIYEQGTPVATTVAELSAEATRSLHKDHVNGE</sequence>
<protein>
    <submittedName>
        <fullName evidence="2">Heat repeat-containing PBS lyase</fullName>
    </submittedName>
</protein>
<dbReference type="KEGG" id="dpr:Despr_0764"/>
<dbReference type="NCBIfam" id="NF045662">
    <property type="entry name" value="DVU0298_fam"/>
    <property type="match status" value="1"/>
</dbReference>
<feature type="region of interest" description="Disordered" evidence="1">
    <location>
        <begin position="135"/>
        <end position="161"/>
    </location>
</feature>
<reference evidence="2 3" key="1">
    <citation type="journal article" date="2011" name="Stand. Genomic Sci.">
        <title>Complete genome sequence of Desulfobulbus propionicus type strain (1pr3).</title>
        <authorList>
            <person name="Pagani I."/>
            <person name="Lapidus A."/>
            <person name="Nolan M."/>
            <person name="Lucas S."/>
            <person name="Hammon N."/>
            <person name="Deshpande S."/>
            <person name="Cheng J.F."/>
            <person name="Chertkov O."/>
            <person name="Davenport K."/>
            <person name="Tapia R."/>
            <person name="Han C."/>
            <person name="Goodwin L."/>
            <person name="Pitluck S."/>
            <person name="Liolios K."/>
            <person name="Mavromatis K."/>
            <person name="Ivanova N."/>
            <person name="Mikhailova N."/>
            <person name="Pati A."/>
            <person name="Chen A."/>
            <person name="Palaniappan K."/>
            <person name="Land M."/>
            <person name="Hauser L."/>
            <person name="Chang Y.J."/>
            <person name="Jeffries C.D."/>
            <person name="Detter J.C."/>
            <person name="Brambilla E."/>
            <person name="Kannan K.P."/>
            <person name="Djao O.D."/>
            <person name="Rohde M."/>
            <person name="Pukall R."/>
            <person name="Spring S."/>
            <person name="Goker M."/>
            <person name="Sikorski J."/>
            <person name="Woyke T."/>
            <person name="Bristow J."/>
            <person name="Eisen J.A."/>
            <person name="Markowitz V."/>
            <person name="Hugenholtz P."/>
            <person name="Kyrpides N.C."/>
            <person name="Klenk H.P."/>
        </authorList>
    </citation>
    <scope>NUCLEOTIDE SEQUENCE [LARGE SCALE GENOMIC DNA]</scope>
    <source>
        <strain evidence="3">ATCC 33891 / DSM 2032 / 1pr3</strain>
    </source>
</reference>
<dbReference type="GO" id="GO:0016829">
    <property type="term" value="F:lyase activity"/>
    <property type="evidence" value="ECO:0007669"/>
    <property type="project" value="UniProtKB-KW"/>
</dbReference>
<name>A0A7U3YK91_DESPD</name>
<proteinExistence type="predicted"/>
<evidence type="ECO:0000313" key="3">
    <source>
        <dbReference type="Proteomes" id="UP000006365"/>
    </source>
</evidence>
<dbReference type="RefSeq" id="WP_015723483.1">
    <property type="nucleotide sequence ID" value="NC_014972.1"/>
</dbReference>